<dbReference type="InterPro" id="IPR012318">
    <property type="entry name" value="HTH_CRP"/>
</dbReference>
<dbReference type="InterPro" id="IPR014710">
    <property type="entry name" value="RmlC-like_jellyroll"/>
</dbReference>
<evidence type="ECO:0000259" key="8">
    <source>
        <dbReference type="PROSITE" id="PS50110"/>
    </source>
</evidence>
<evidence type="ECO:0000256" key="1">
    <source>
        <dbReference type="ARBA" id="ARBA00022553"/>
    </source>
</evidence>
<evidence type="ECO:0000259" key="9">
    <source>
        <dbReference type="PROSITE" id="PS51063"/>
    </source>
</evidence>
<reference evidence="11" key="1">
    <citation type="journal article" date="2019" name="Int. J. Syst. Evol. Microbiol.">
        <title>The Global Catalogue of Microorganisms (GCM) 10K type strain sequencing project: providing services to taxonomists for standard genome sequencing and annotation.</title>
        <authorList>
            <consortium name="The Broad Institute Genomics Platform"/>
            <consortium name="The Broad Institute Genome Sequencing Center for Infectious Disease"/>
            <person name="Wu L."/>
            <person name="Ma J."/>
        </authorList>
    </citation>
    <scope>NUCLEOTIDE SEQUENCE [LARGE SCALE GENOMIC DNA]</scope>
    <source>
        <strain evidence="11">CCUG 61948</strain>
    </source>
</reference>
<dbReference type="InterPro" id="IPR001789">
    <property type="entry name" value="Sig_transdc_resp-reg_receiver"/>
</dbReference>
<dbReference type="Gene3D" id="3.40.50.2300">
    <property type="match status" value="1"/>
</dbReference>
<dbReference type="InterPro" id="IPR011006">
    <property type="entry name" value="CheY-like_superfamily"/>
</dbReference>
<feature type="domain" description="HTH crp-type" evidence="9">
    <location>
        <begin position="275"/>
        <end position="347"/>
    </location>
</feature>
<sequence>MKKILIIEDNKDVRENTADILELAGYETATAEDGKRGVEETEQFHPDLIVCDIMMPRLDGYGVLEALSKKPETARIPFIFLTAKSEKDDFRKGMNLGADDYLTKPFEEHELLEAVEVRLQKNDFLKKEYARDVAGVNEFLKGAANYLDLESISREYRAKEYMNKDFVFMEGDVAHDLFYIEKGAVKTYKSTETGKEFVTGIHKAGDFMGQLSLLNPKGLYLETATVMKTATLYKIPKSSFIDLIERNREVANKFMELISNSLIDVQEQLVYMAYASVRQRVAKALLRLSDNGMDTSTPHNGIEIPREDFAGMVGTATETAIRTLSDFRDEGLISMGHGRSIILLDKEQLQHIADTR</sequence>
<dbReference type="Proteomes" id="UP001597012">
    <property type="component" value="Unassembled WGS sequence"/>
</dbReference>
<evidence type="ECO:0000313" key="11">
    <source>
        <dbReference type="Proteomes" id="UP001597012"/>
    </source>
</evidence>
<dbReference type="PANTHER" id="PTHR48111:SF4">
    <property type="entry name" value="DNA-BINDING DUAL TRANSCRIPTIONAL REGULATOR OMPR"/>
    <property type="match status" value="1"/>
</dbReference>
<feature type="domain" description="Cyclic nucleotide-binding" evidence="7">
    <location>
        <begin position="149"/>
        <end position="261"/>
    </location>
</feature>
<keyword evidence="11" id="KW-1185">Reference proteome</keyword>
<dbReference type="Pfam" id="PF13545">
    <property type="entry name" value="HTH_Crp_2"/>
    <property type="match status" value="1"/>
</dbReference>
<dbReference type="SUPFAM" id="SSF46785">
    <property type="entry name" value="Winged helix' DNA-binding domain"/>
    <property type="match status" value="1"/>
</dbReference>
<dbReference type="PROSITE" id="PS50042">
    <property type="entry name" value="CNMP_BINDING_3"/>
    <property type="match status" value="1"/>
</dbReference>
<feature type="domain" description="Response regulatory" evidence="8">
    <location>
        <begin position="3"/>
        <end position="119"/>
    </location>
</feature>
<proteinExistence type="predicted"/>
<dbReference type="Gene3D" id="2.60.120.10">
    <property type="entry name" value="Jelly Rolls"/>
    <property type="match status" value="1"/>
</dbReference>
<evidence type="ECO:0000256" key="3">
    <source>
        <dbReference type="ARBA" id="ARBA00023015"/>
    </source>
</evidence>
<dbReference type="InterPro" id="IPR018490">
    <property type="entry name" value="cNMP-bd_dom_sf"/>
</dbReference>
<feature type="modified residue" description="4-aspartylphosphate" evidence="6">
    <location>
        <position position="52"/>
    </location>
</feature>
<organism evidence="10 11">
    <name type="scientific">Maribacter chungangensis</name>
    <dbReference type="NCBI Taxonomy" id="1069117"/>
    <lineage>
        <taxon>Bacteria</taxon>
        <taxon>Pseudomonadati</taxon>
        <taxon>Bacteroidota</taxon>
        <taxon>Flavobacteriia</taxon>
        <taxon>Flavobacteriales</taxon>
        <taxon>Flavobacteriaceae</taxon>
        <taxon>Maribacter</taxon>
    </lineage>
</organism>
<name>A0ABW3B211_9FLAO</name>
<dbReference type="Gene3D" id="1.10.10.10">
    <property type="entry name" value="Winged helix-like DNA-binding domain superfamily/Winged helix DNA-binding domain"/>
    <property type="match status" value="1"/>
</dbReference>
<evidence type="ECO:0000256" key="2">
    <source>
        <dbReference type="ARBA" id="ARBA00023012"/>
    </source>
</evidence>
<keyword evidence="2" id="KW-0902">Two-component regulatory system</keyword>
<dbReference type="SMART" id="SM00448">
    <property type="entry name" value="REC"/>
    <property type="match status" value="1"/>
</dbReference>
<evidence type="ECO:0000256" key="5">
    <source>
        <dbReference type="ARBA" id="ARBA00023163"/>
    </source>
</evidence>
<dbReference type="CDD" id="cd17574">
    <property type="entry name" value="REC_OmpR"/>
    <property type="match status" value="1"/>
</dbReference>
<dbReference type="PANTHER" id="PTHR48111">
    <property type="entry name" value="REGULATOR OF RPOS"/>
    <property type="match status" value="1"/>
</dbReference>
<gene>
    <name evidence="10" type="ORF">ACFQZJ_07645</name>
</gene>
<keyword evidence="1 6" id="KW-0597">Phosphoprotein</keyword>
<dbReference type="Pfam" id="PF00027">
    <property type="entry name" value="cNMP_binding"/>
    <property type="match status" value="1"/>
</dbReference>
<dbReference type="SMART" id="SM00100">
    <property type="entry name" value="cNMP"/>
    <property type="match status" value="1"/>
</dbReference>
<comment type="caution">
    <text evidence="10">The sequence shown here is derived from an EMBL/GenBank/DDBJ whole genome shotgun (WGS) entry which is preliminary data.</text>
</comment>
<dbReference type="InterPro" id="IPR000595">
    <property type="entry name" value="cNMP-bd_dom"/>
</dbReference>
<keyword evidence="5" id="KW-0804">Transcription</keyword>
<dbReference type="InterPro" id="IPR036388">
    <property type="entry name" value="WH-like_DNA-bd_sf"/>
</dbReference>
<evidence type="ECO:0000256" key="4">
    <source>
        <dbReference type="ARBA" id="ARBA00023125"/>
    </source>
</evidence>
<dbReference type="PROSITE" id="PS50110">
    <property type="entry name" value="RESPONSE_REGULATORY"/>
    <property type="match status" value="1"/>
</dbReference>
<keyword evidence="4" id="KW-0238">DNA-binding</keyword>
<evidence type="ECO:0000256" key="6">
    <source>
        <dbReference type="PROSITE-ProRule" id="PRU00169"/>
    </source>
</evidence>
<accession>A0ABW3B211</accession>
<dbReference type="CDD" id="cd00038">
    <property type="entry name" value="CAP_ED"/>
    <property type="match status" value="1"/>
</dbReference>
<dbReference type="InterPro" id="IPR036390">
    <property type="entry name" value="WH_DNA-bd_sf"/>
</dbReference>
<evidence type="ECO:0000313" key="10">
    <source>
        <dbReference type="EMBL" id="MFD0797328.1"/>
    </source>
</evidence>
<dbReference type="RefSeq" id="WP_379933580.1">
    <property type="nucleotide sequence ID" value="NZ_JBHTHY010000005.1"/>
</dbReference>
<dbReference type="InterPro" id="IPR039420">
    <property type="entry name" value="WalR-like"/>
</dbReference>
<dbReference type="Pfam" id="PF00072">
    <property type="entry name" value="Response_reg"/>
    <property type="match status" value="1"/>
</dbReference>
<dbReference type="SUPFAM" id="SSF52172">
    <property type="entry name" value="CheY-like"/>
    <property type="match status" value="1"/>
</dbReference>
<protein>
    <submittedName>
        <fullName evidence="10">Response regulator</fullName>
    </submittedName>
</protein>
<evidence type="ECO:0000259" key="7">
    <source>
        <dbReference type="PROSITE" id="PS50042"/>
    </source>
</evidence>
<dbReference type="PROSITE" id="PS51063">
    <property type="entry name" value="HTH_CRP_2"/>
    <property type="match status" value="1"/>
</dbReference>
<dbReference type="SMART" id="SM00419">
    <property type="entry name" value="HTH_CRP"/>
    <property type="match status" value="1"/>
</dbReference>
<keyword evidence="3" id="KW-0805">Transcription regulation</keyword>
<dbReference type="EMBL" id="JBHTHY010000005">
    <property type="protein sequence ID" value="MFD0797328.1"/>
    <property type="molecule type" value="Genomic_DNA"/>
</dbReference>
<dbReference type="SUPFAM" id="SSF51206">
    <property type="entry name" value="cAMP-binding domain-like"/>
    <property type="match status" value="1"/>
</dbReference>